<keyword evidence="2" id="KW-1185">Reference proteome</keyword>
<name>A0AAV2G6M2_9ROSI</name>
<accession>A0AAV2G6M2</accession>
<protein>
    <submittedName>
        <fullName evidence="1">Uncharacterized protein</fullName>
    </submittedName>
</protein>
<proteinExistence type="predicted"/>
<gene>
    <name evidence="1" type="ORF">LTRI10_LOCUS46071</name>
</gene>
<sequence length="128" mass="14263">MSSCSGFVLFIVAIQNGYISLKPPERDLEGGTGNWGSICSHWIQRWAPDPCVPPGFAGDWRDPPHIARSKRIPHTDASDSISPEPVILANDPCYKQKLQRIYIECLKDDANVSSGFCAFIKRNLEECN</sequence>
<dbReference type="EMBL" id="OZ034821">
    <property type="protein sequence ID" value="CAL1406338.1"/>
    <property type="molecule type" value="Genomic_DNA"/>
</dbReference>
<dbReference type="AlphaFoldDB" id="A0AAV2G6M2"/>
<reference evidence="1 2" key="1">
    <citation type="submission" date="2024-04" db="EMBL/GenBank/DDBJ databases">
        <authorList>
            <person name="Fracassetti M."/>
        </authorList>
    </citation>
    <scope>NUCLEOTIDE SEQUENCE [LARGE SCALE GENOMIC DNA]</scope>
</reference>
<dbReference type="Proteomes" id="UP001497516">
    <property type="component" value="Chromosome 8"/>
</dbReference>
<evidence type="ECO:0000313" key="1">
    <source>
        <dbReference type="EMBL" id="CAL1406338.1"/>
    </source>
</evidence>
<organism evidence="1 2">
    <name type="scientific">Linum trigynum</name>
    <dbReference type="NCBI Taxonomy" id="586398"/>
    <lineage>
        <taxon>Eukaryota</taxon>
        <taxon>Viridiplantae</taxon>
        <taxon>Streptophyta</taxon>
        <taxon>Embryophyta</taxon>
        <taxon>Tracheophyta</taxon>
        <taxon>Spermatophyta</taxon>
        <taxon>Magnoliopsida</taxon>
        <taxon>eudicotyledons</taxon>
        <taxon>Gunneridae</taxon>
        <taxon>Pentapetalae</taxon>
        <taxon>rosids</taxon>
        <taxon>fabids</taxon>
        <taxon>Malpighiales</taxon>
        <taxon>Linaceae</taxon>
        <taxon>Linum</taxon>
    </lineage>
</organism>
<evidence type="ECO:0000313" key="2">
    <source>
        <dbReference type="Proteomes" id="UP001497516"/>
    </source>
</evidence>